<reference evidence="1 2" key="1">
    <citation type="journal article" date="2018" name="Science">
        <title>The opium poppy genome and morphinan production.</title>
        <authorList>
            <person name="Guo L."/>
            <person name="Winzer T."/>
            <person name="Yang X."/>
            <person name="Li Y."/>
            <person name="Ning Z."/>
            <person name="He Z."/>
            <person name="Teodor R."/>
            <person name="Lu Y."/>
            <person name="Bowser T.A."/>
            <person name="Graham I.A."/>
            <person name="Ye K."/>
        </authorList>
    </citation>
    <scope>NUCLEOTIDE SEQUENCE [LARGE SCALE GENOMIC DNA]</scope>
    <source>
        <strain evidence="2">cv. HN1</strain>
        <tissue evidence="1">Leaves</tissue>
    </source>
</reference>
<sequence length="94" mass="10516">MLSKKMRTLRENKEIDDDHTVSTLPEELVTENILTRLPGRTLAQWSCISAIEPVGYCNGLACATGVRKSANDPRLMLVMNPGRRETLSLPYLSQ</sequence>
<evidence type="ECO:0000313" key="2">
    <source>
        <dbReference type="Proteomes" id="UP000316621"/>
    </source>
</evidence>
<accession>A0A4Y7LD44</accession>
<dbReference type="EMBL" id="CM010725">
    <property type="protein sequence ID" value="RZC82560.1"/>
    <property type="molecule type" value="Genomic_DNA"/>
</dbReference>
<proteinExistence type="predicted"/>
<evidence type="ECO:0000313" key="1">
    <source>
        <dbReference type="EMBL" id="RZC82560.1"/>
    </source>
</evidence>
<dbReference type="Gramene" id="RZC82560">
    <property type="protein sequence ID" value="RZC82560"/>
    <property type="gene ID" value="C5167_045346"/>
</dbReference>
<dbReference type="Proteomes" id="UP000316621">
    <property type="component" value="Chromosome 11"/>
</dbReference>
<gene>
    <name evidence="1" type="ORF">C5167_045346</name>
</gene>
<name>A0A4Y7LD44_PAPSO</name>
<protein>
    <submittedName>
        <fullName evidence="1">Uncharacterized protein</fullName>
    </submittedName>
</protein>
<dbReference type="AlphaFoldDB" id="A0A4Y7LD44"/>
<organism evidence="1 2">
    <name type="scientific">Papaver somniferum</name>
    <name type="common">Opium poppy</name>
    <dbReference type="NCBI Taxonomy" id="3469"/>
    <lineage>
        <taxon>Eukaryota</taxon>
        <taxon>Viridiplantae</taxon>
        <taxon>Streptophyta</taxon>
        <taxon>Embryophyta</taxon>
        <taxon>Tracheophyta</taxon>
        <taxon>Spermatophyta</taxon>
        <taxon>Magnoliopsida</taxon>
        <taxon>Ranunculales</taxon>
        <taxon>Papaveraceae</taxon>
        <taxon>Papaveroideae</taxon>
        <taxon>Papaver</taxon>
    </lineage>
</organism>
<keyword evidence="2" id="KW-1185">Reference proteome</keyword>